<dbReference type="EMBL" id="BNBF01000003">
    <property type="protein sequence ID" value="GHG41445.1"/>
    <property type="molecule type" value="Genomic_DNA"/>
</dbReference>
<organism evidence="2 3">
    <name type="scientific">Streptomyces capoamus</name>
    <dbReference type="NCBI Taxonomy" id="68183"/>
    <lineage>
        <taxon>Bacteria</taxon>
        <taxon>Bacillati</taxon>
        <taxon>Actinomycetota</taxon>
        <taxon>Actinomycetes</taxon>
        <taxon>Kitasatosporales</taxon>
        <taxon>Streptomycetaceae</taxon>
        <taxon>Streptomyces</taxon>
    </lineage>
</organism>
<gene>
    <name evidence="2" type="ORF">GCM10018980_16620</name>
</gene>
<dbReference type="SUPFAM" id="SSF52788">
    <property type="entry name" value="Phosphotyrosine protein phosphatases I"/>
    <property type="match status" value="1"/>
</dbReference>
<sequence>MCFGCLAALNEDDVVDEHLRRSLRAVRLRAQRGPLLDGRRLPPPPRRRPRAGPLGWVRPGIDISAETPKVLTVEAVQSSDLMITMDCGDACPYFPGNEPAA</sequence>
<evidence type="ECO:0000313" key="3">
    <source>
        <dbReference type="Proteomes" id="UP000619355"/>
    </source>
</evidence>
<evidence type="ECO:0000256" key="1">
    <source>
        <dbReference type="SAM" id="MobiDB-lite"/>
    </source>
</evidence>
<evidence type="ECO:0000313" key="2">
    <source>
        <dbReference type="EMBL" id="GHG41445.1"/>
    </source>
</evidence>
<accession>A0A919C368</accession>
<dbReference type="InterPro" id="IPR036196">
    <property type="entry name" value="Ptyr_pPase_sf"/>
</dbReference>
<feature type="region of interest" description="Disordered" evidence="1">
    <location>
        <begin position="34"/>
        <end position="55"/>
    </location>
</feature>
<dbReference type="AlphaFoldDB" id="A0A919C368"/>
<dbReference type="Gene3D" id="3.40.50.2300">
    <property type="match status" value="1"/>
</dbReference>
<comment type="caution">
    <text evidence="2">The sequence shown here is derived from an EMBL/GenBank/DDBJ whole genome shotgun (WGS) entry which is preliminary data.</text>
</comment>
<keyword evidence="3" id="KW-1185">Reference proteome</keyword>
<reference evidence="3" key="1">
    <citation type="journal article" date="2019" name="Int. J. Syst. Evol. Microbiol.">
        <title>The Global Catalogue of Microorganisms (GCM) 10K type strain sequencing project: providing services to taxonomists for standard genome sequencing and annotation.</title>
        <authorList>
            <consortium name="The Broad Institute Genomics Platform"/>
            <consortium name="The Broad Institute Genome Sequencing Center for Infectious Disease"/>
            <person name="Wu L."/>
            <person name="Ma J."/>
        </authorList>
    </citation>
    <scope>NUCLEOTIDE SEQUENCE [LARGE SCALE GENOMIC DNA]</scope>
    <source>
        <strain evidence="3">JCM 4253</strain>
    </source>
</reference>
<dbReference type="Proteomes" id="UP000619355">
    <property type="component" value="Unassembled WGS sequence"/>
</dbReference>
<protein>
    <submittedName>
        <fullName evidence="2">Uncharacterized protein</fullName>
    </submittedName>
</protein>
<proteinExistence type="predicted"/>
<name>A0A919C368_9ACTN</name>